<keyword evidence="2" id="KW-0677">Repeat</keyword>
<comment type="caution">
    <text evidence="3">The sequence shown here is derived from an EMBL/GenBank/DDBJ whole genome shotgun (WGS) entry which is preliminary data.</text>
</comment>
<evidence type="ECO:0000313" key="3">
    <source>
        <dbReference type="EMBL" id="MRH41227.1"/>
    </source>
</evidence>
<dbReference type="AlphaFoldDB" id="A0A6A8DE86"/>
<dbReference type="GO" id="GO:0016740">
    <property type="term" value="F:transferase activity"/>
    <property type="evidence" value="ECO:0007669"/>
    <property type="project" value="UniProtKB-KW"/>
</dbReference>
<dbReference type="InterPro" id="IPR018357">
    <property type="entry name" value="Hexapep_transf_CS"/>
</dbReference>
<dbReference type="Gene3D" id="2.160.10.10">
    <property type="entry name" value="Hexapeptide repeat proteins"/>
    <property type="match status" value="1"/>
</dbReference>
<name>A0A6A8DE86_9BACI</name>
<accession>A0A6A8DE86</accession>
<protein>
    <submittedName>
        <fullName evidence="3">Antibiotic acetyltransferase</fullName>
    </submittedName>
</protein>
<dbReference type="EMBL" id="WJNG01000001">
    <property type="protein sequence ID" value="MRH41227.1"/>
    <property type="molecule type" value="Genomic_DNA"/>
</dbReference>
<reference evidence="3" key="1">
    <citation type="submission" date="2019-11" db="EMBL/GenBank/DDBJ databases">
        <authorList>
            <person name="Li J."/>
        </authorList>
    </citation>
    <scope>NUCLEOTIDE SEQUENCE</scope>
    <source>
        <strain evidence="3">B6B</strain>
    </source>
</reference>
<gene>
    <name evidence="3" type="ORF">GH741_00900</name>
</gene>
<sequence>MWLKVAIKNVLLKYKKRIVVDSNSSVNYSVVNRSKNSTYPVKILNSICSFNSVNEGCKITDARCYGEISLGRFVSITGPGTILNSLEEGIQIGSFSSIGQNVCIVDFNHRIDRISSSFFNNKIFGQDVLNDIQTKGPVIIEEDVWVGSNTLILPGVTIGRGSVVGGGSVVTKSIPRYSIAYGNPAKVQSKRFNNDEINFLEELTWWEWSEEKFKKNQNLFNIDLKKVNIHSIEIKK</sequence>
<keyword evidence="1 3" id="KW-0808">Transferase</keyword>
<dbReference type="PROSITE" id="PS00101">
    <property type="entry name" value="HEXAPEP_TRANSFERASES"/>
    <property type="match status" value="1"/>
</dbReference>
<dbReference type="Pfam" id="PF00132">
    <property type="entry name" value="Hexapep"/>
    <property type="match status" value="1"/>
</dbReference>
<dbReference type="SUPFAM" id="SSF51161">
    <property type="entry name" value="Trimeric LpxA-like enzymes"/>
    <property type="match status" value="1"/>
</dbReference>
<dbReference type="InterPro" id="IPR001451">
    <property type="entry name" value="Hexapep"/>
</dbReference>
<proteinExistence type="predicted"/>
<dbReference type="Proteomes" id="UP000799092">
    <property type="component" value="Unassembled WGS sequence"/>
</dbReference>
<evidence type="ECO:0000256" key="2">
    <source>
        <dbReference type="ARBA" id="ARBA00022737"/>
    </source>
</evidence>
<keyword evidence="4" id="KW-1185">Reference proteome</keyword>
<dbReference type="PANTHER" id="PTHR23416">
    <property type="entry name" value="SIALIC ACID SYNTHASE-RELATED"/>
    <property type="match status" value="1"/>
</dbReference>
<evidence type="ECO:0000313" key="4">
    <source>
        <dbReference type="Proteomes" id="UP000799092"/>
    </source>
</evidence>
<dbReference type="PANTHER" id="PTHR23416:SF78">
    <property type="entry name" value="LIPOPOLYSACCHARIDE BIOSYNTHESIS O-ACETYL TRANSFERASE WBBJ-RELATED"/>
    <property type="match status" value="1"/>
</dbReference>
<dbReference type="RefSeq" id="WP_153734890.1">
    <property type="nucleotide sequence ID" value="NZ_WJNG01000001.1"/>
</dbReference>
<dbReference type="InterPro" id="IPR011004">
    <property type="entry name" value="Trimer_LpxA-like_sf"/>
</dbReference>
<dbReference type="InterPro" id="IPR051159">
    <property type="entry name" value="Hexapeptide_acetyltransf"/>
</dbReference>
<organism evidence="3 4">
    <name type="scientific">Aquibacillus halophilus</name>
    <dbReference type="NCBI Taxonomy" id="930132"/>
    <lineage>
        <taxon>Bacteria</taxon>
        <taxon>Bacillati</taxon>
        <taxon>Bacillota</taxon>
        <taxon>Bacilli</taxon>
        <taxon>Bacillales</taxon>
        <taxon>Bacillaceae</taxon>
        <taxon>Aquibacillus</taxon>
    </lineage>
</organism>
<dbReference type="OrthoDB" id="9801697at2"/>
<evidence type="ECO:0000256" key="1">
    <source>
        <dbReference type="ARBA" id="ARBA00022679"/>
    </source>
</evidence>